<accession>A0AAW1LCE4</accession>
<keyword evidence="1" id="KW-1133">Transmembrane helix</keyword>
<dbReference type="AlphaFoldDB" id="A0AAW1LCE4"/>
<evidence type="ECO:0000313" key="3">
    <source>
        <dbReference type="Proteomes" id="UP001443914"/>
    </source>
</evidence>
<protein>
    <submittedName>
        <fullName evidence="2">Uncharacterized protein</fullName>
    </submittedName>
</protein>
<evidence type="ECO:0000313" key="2">
    <source>
        <dbReference type="EMBL" id="KAK9732664.1"/>
    </source>
</evidence>
<sequence length="155" mass="17151">MDSYGTLFIDEKAVTLANVLLEFLSPYYDQKTMNCSIGAASFRAPSCYFLRALSTISFISFFIDHHKSIFLSLVALVQVFLDLLLLAASECKRECKRPLNELKTGMPSWDDADISLPVKGAFDDEEAVAQSTFKKEAKKAVQAVVDAAPLPSIRC</sequence>
<gene>
    <name evidence="2" type="ORF">RND81_04G013900</name>
</gene>
<reference evidence="2" key="1">
    <citation type="submission" date="2024-03" db="EMBL/GenBank/DDBJ databases">
        <title>WGS assembly of Saponaria officinalis var. Norfolk2.</title>
        <authorList>
            <person name="Jenkins J."/>
            <person name="Shu S."/>
            <person name="Grimwood J."/>
            <person name="Barry K."/>
            <person name="Goodstein D."/>
            <person name="Schmutz J."/>
            <person name="Leebens-Mack J."/>
            <person name="Osbourn A."/>
        </authorList>
    </citation>
    <scope>NUCLEOTIDE SEQUENCE [LARGE SCALE GENOMIC DNA]</scope>
    <source>
        <strain evidence="2">JIC</strain>
    </source>
</reference>
<keyword evidence="1" id="KW-0812">Transmembrane</keyword>
<keyword evidence="3" id="KW-1185">Reference proteome</keyword>
<organism evidence="2 3">
    <name type="scientific">Saponaria officinalis</name>
    <name type="common">Common soapwort</name>
    <name type="synonym">Lychnis saponaria</name>
    <dbReference type="NCBI Taxonomy" id="3572"/>
    <lineage>
        <taxon>Eukaryota</taxon>
        <taxon>Viridiplantae</taxon>
        <taxon>Streptophyta</taxon>
        <taxon>Embryophyta</taxon>
        <taxon>Tracheophyta</taxon>
        <taxon>Spermatophyta</taxon>
        <taxon>Magnoliopsida</taxon>
        <taxon>eudicotyledons</taxon>
        <taxon>Gunneridae</taxon>
        <taxon>Pentapetalae</taxon>
        <taxon>Caryophyllales</taxon>
        <taxon>Caryophyllaceae</taxon>
        <taxon>Caryophylleae</taxon>
        <taxon>Saponaria</taxon>
    </lineage>
</organism>
<dbReference type="Proteomes" id="UP001443914">
    <property type="component" value="Unassembled WGS sequence"/>
</dbReference>
<keyword evidence="1" id="KW-0472">Membrane</keyword>
<evidence type="ECO:0000256" key="1">
    <source>
        <dbReference type="SAM" id="Phobius"/>
    </source>
</evidence>
<proteinExistence type="predicted"/>
<dbReference type="EMBL" id="JBDFQZ010000004">
    <property type="protein sequence ID" value="KAK9732664.1"/>
    <property type="molecule type" value="Genomic_DNA"/>
</dbReference>
<name>A0AAW1LCE4_SAPOF</name>
<comment type="caution">
    <text evidence="2">The sequence shown here is derived from an EMBL/GenBank/DDBJ whole genome shotgun (WGS) entry which is preliminary data.</text>
</comment>
<feature type="transmembrane region" description="Helical" evidence="1">
    <location>
        <begin position="69"/>
        <end position="88"/>
    </location>
</feature>